<feature type="transmembrane region" description="Helical" evidence="1">
    <location>
        <begin position="237"/>
        <end position="257"/>
    </location>
</feature>
<reference evidence="4" key="1">
    <citation type="journal article" date="2014" name="BMC Genomics">
        <title>Genome sequencing of two Neorhizobium galegae strains reveals a noeT gene responsible for the unusual acetylation of the nodulation factors.</title>
        <authorList>
            <person name="Osterman J."/>
            <person name="Marsh J."/>
            <person name="Laine P.K."/>
            <person name="Zeng Z."/>
            <person name="Alatalo E."/>
            <person name="Sullivan J.T."/>
            <person name="Young J.P."/>
            <person name="Thomas-Oates J."/>
            <person name="Paulin L."/>
            <person name="Lindstrom K."/>
        </authorList>
    </citation>
    <scope>NUCLEOTIDE SEQUENCE [LARGE SCALE GENOMIC DNA]</scope>
    <source>
        <strain evidence="4">HAMBI 540</strain>
    </source>
</reference>
<accession>A0A068SU44</accession>
<evidence type="ECO:0000313" key="4">
    <source>
        <dbReference type="Proteomes" id="UP000028181"/>
    </source>
</evidence>
<dbReference type="GeneID" id="24259201"/>
<dbReference type="EMBL" id="HG938353">
    <property type="protein sequence ID" value="CDN48605.1"/>
    <property type="molecule type" value="Genomic_DNA"/>
</dbReference>
<dbReference type="HOGENOM" id="CLU_005679_2_1_5"/>
<dbReference type="KEGG" id="ngg:RG540_CH24380"/>
<dbReference type="OrthoDB" id="9796461at2"/>
<dbReference type="GO" id="GO:0016747">
    <property type="term" value="F:acyltransferase activity, transferring groups other than amino-acyl groups"/>
    <property type="evidence" value="ECO:0007669"/>
    <property type="project" value="InterPro"/>
</dbReference>
<evidence type="ECO:0000313" key="3">
    <source>
        <dbReference type="EMBL" id="CDN48605.1"/>
    </source>
</evidence>
<dbReference type="InterPro" id="IPR050879">
    <property type="entry name" value="Acyltransferase_3"/>
</dbReference>
<dbReference type="Proteomes" id="UP000028181">
    <property type="component" value="Chromosome I"/>
</dbReference>
<feature type="transmembrane region" description="Helical" evidence="1">
    <location>
        <begin position="157"/>
        <end position="176"/>
    </location>
</feature>
<feature type="domain" description="Acyltransferase 3" evidence="2">
    <location>
        <begin position="10"/>
        <end position="351"/>
    </location>
</feature>
<dbReference type="PANTHER" id="PTHR23028:SF53">
    <property type="entry name" value="ACYL_TRANSF_3 DOMAIN-CONTAINING PROTEIN"/>
    <property type="match status" value="1"/>
</dbReference>
<dbReference type="PANTHER" id="PTHR23028">
    <property type="entry name" value="ACETYLTRANSFERASE"/>
    <property type="match status" value="1"/>
</dbReference>
<feature type="transmembrane region" description="Helical" evidence="1">
    <location>
        <begin position="264"/>
        <end position="283"/>
    </location>
</feature>
<dbReference type="GO" id="GO:0016020">
    <property type="term" value="C:membrane"/>
    <property type="evidence" value="ECO:0007669"/>
    <property type="project" value="TreeGrafter"/>
</dbReference>
<evidence type="ECO:0000256" key="1">
    <source>
        <dbReference type="SAM" id="Phobius"/>
    </source>
</evidence>
<feature type="transmembrane region" description="Helical" evidence="1">
    <location>
        <begin position="182"/>
        <end position="202"/>
    </location>
</feature>
<feature type="transmembrane region" description="Helical" evidence="1">
    <location>
        <begin position="214"/>
        <end position="231"/>
    </location>
</feature>
<dbReference type="PATRIC" id="fig|1028800.3.peg.2467"/>
<feature type="transmembrane region" description="Helical" evidence="1">
    <location>
        <begin position="12"/>
        <end position="32"/>
    </location>
</feature>
<dbReference type="GO" id="GO:0009103">
    <property type="term" value="P:lipopolysaccharide biosynthetic process"/>
    <property type="evidence" value="ECO:0007669"/>
    <property type="project" value="TreeGrafter"/>
</dbReference>
<dbReference type="Pfam" id="PF01757">
    <property type="entry name" value="Acyl_transf_3"/>
    <property type="match status" value="1"/>
</dbReference>
<name>A0A068SU44_NEOGA</name>
<dbReference type="InterPro" id="IPR002656">
    <property type="entry name" value="Acyl_transf_3_dom"/>
</dbReference>
<keyword evidence="4" id="KW-1185">Reference proteome</keyword>
<proteinExistence type="predicted"/>
<dbReference type="eggNOG" id="COG1835">
    <property type="taxonomic scope" value="Bacteria"/>
</dbReference>
<sequence length="378" mass="42049">MTETAPNRIECLDGLRGIAALWVLIGHAHLLTRFRVPLIGDPDLGVDLFIVLSGFLMVFHYRLREAKEPWELPSTWRTFWLRRFFRIAPLYYIMLIFAMALGPAIYEARVVIDAYNSVPVQPAGRYLDQSFWNWVAHLTFAFGAIPGYAYRTALPDWSIGLEMQFYLVLPFVMLVIKRLNLFVGMGAVVFAGLAAAVISYALGYRFPMPAFLPLKMHVFAVGILMASVLGADAKRVWLAAALSAALMLIPIGGAMGVIHHGARLAIVGVFFLLLHHRVVWQPLRPLLSKISSLLGNRFFHLLGELSFGAYLAHLLVMQPVIAYLIANHPMSNPARWATALAITVPVTYLIAAIGYRWIEIPGQALGKALTRKRAMAAA</sequence>
<keyword evidence="1" id="KW-1133">Transmembrane helix</keyword>
<feature type="transmembrane region" description="Helical" evidence="1">
    <location>
        <begin position="307"/>
        <end position="326"/>
    </location>
</feature>
<feature type="transmembrane region" description="Helical" evidence="1">
    <location>
        <begin position="44"/>
        <end position="63"/>
    </location>
</feature>
<keyword evidence="1" id="KW-0472">Membrane</keyword>
<keyword evidence="3" id="KW-0808">Transferase</keyword>
<dbReference type="AlphaFoldDB" id="A0A068SU44"/>
<feature type="transmembrane region" description="Helical" evidence="1">
    <location>
        <begin position="84"/>
        <end position="106"/>
    </location>
</feature>
<evidence type="ECO:0000259" key="2">
    <source>
        <dbReference type="Pfam" id="PF01757"/>
    </source>
</evidence>
<keyword evidence="1" id="KW-0812">Transmembrane</keyword>
<feature type="transmembrane region" description="Helical" evidence="1">
    <location>
        <begin position="338"/>
        <end position="358"/>
    </location>
</feature>
<gene>
    <name evidence="3" type="ORF">RG540_CH24380</name>
</gene>
<dbReference type="RefSeq" id="WP_038588168.1">
    <property type="nucleotide sequence ID" value="NZ_HG938353.1"/>
</dbReference>
<protein>
    <submittedName>
        <fullName evidence="3">Putative O-acetyltransferase SAV0974</fullName>
    </submittedName>
</protein>
<organism evidence="3 4">
    <name type="scientific">Neorhizobium galegae bv. orientalis str. HAMBI 540</name>
    <dbReference type="NCBI Taxonomy" id="1028800"/>
    <lineage>
        <taxon>Bacteria</taxon>
        <taxon>Pseudomonadati</taxon>
        <taxon>Pseudomonadota</taxon>
        <taxon>Alphaproteobacteria</taxon>
        <taxon>Hyphomicrobiales</taxon>
        <taxon>Rhizobiaceae</taxon>
        <taxon>Rhizobium/Agrobacterium group</taxon>
        <taxon>Neorhizobium</taxon>
    </lineage>
</organism>